<dbReference type="EMBL" id="LJGW01000377">
    <property type="protein sequence ID" value="OEV09291.1"/>
    <property type="molecule type" value="Genomic_DNA"/>
</dbReference>
<proteinExistence type="predicted"/>
<feature type="compositionally biased region" description="Low complexity" evidence="1">
    <location>
        <begin position="164"/>
        <end position="173"/>
    </location>
</feature>
<evidence type="ECO:0000313" key="3">
    <source>
        <dbReference type="Proteomes" id="UP000176005"/>
    </source>
</evidence>
<protein>
    <submittedName>
        <fullName evidence="2">Uncharacterized protein</fullName>
    </submittedName>
</protein>
<dbReference type="RefSeq" id="WP_070018782.1">
    <property type="nucleotide sequence ID" value="NZ_LJGW01000377.1"/>
</dbReference>
<sequence length="181" mass="19109">MSGGYTFDPKDVKKVERGLKDAIAELEEIGLFSITSQQGNGFSRLAMSGLATGDAQLASALEEFCDRWGFAVKEKIHDANQMAVGLRLNAGLYHEQEQYVIDSLKELAAAGSNDPLAGMRASDGAAGKSWEQIQKDNTKGAGTDYSLPDFEEMGDQWKQVGQDASTSSPTGGSAATGGGAH</sequence>
<dbReference type="Proteomes" id="UP000176005">
    <property type="component" value="Unassembled WGS sequence"/>
</dbReference>
<feature type="region of interest" description="Disordered" evidence="1">
    <location>
        <begin position="137"/>
        <end position="181"/>
    </location>
</feature>
<gene>
    <name evidence="2" type="ORF">AN218_22885</name>
</gene>
<keyword evidence="3" id="KW-1185">Reference proteome</keyword>
<accession>A0A1E7KZI2</accession>
<evidence type="ECO:0000256" key="1">
    <source>
        <dbReference type="SAM" id="MobiDB-lite"/>
    </source>
</evidence>
<name>A0A1E7KZI2_9ACTN</name>
<reference evidence="2 3" key="1">
    <citation type="journal article" date="2016" name="Front. Microbiol.">
        <title>Comparative Genomics Analysis of Streptomyces Species Reveals Their Adaptation to the Marine Environment and Their Diversity at the Genomic Level.</title>
        <authorList>
            <person name="Tian X."/>
            <person name="Zhang Z."/>
            <person name="Yang T."/>
            <person name="Chen M."/>
            <person name="Li J."/>
            <person name="Chen F."/>
            <person name="Yang J."/>
            <person name="Li W."/>
            <person name="Zhang B."/>
            <person name="Zhang Z."/>
            <person name="Wu J."/>
            <person name="Zhang C."/>
            <person name="Long L."/>
            <person name="Xiao J."/>
        </authorList>
    </citation>
    <scope>NUCLEOTIDE SEQUENCE [LARGE SCALE GENOMIC DNA]</scope>
    <source>
        <strain evidence="2 3">SCSIO 10429</strain>
    </source>
</reference>
<dbReference type="AlphaFoldDB" id="A0A1E7KZI2"/>
<evidence type="ECO:0000313" key="2">
    <source>
        <dbReference type="EMBL" id="OEV09291.1"/>
    </source>
</evidence>
<organism evidence="2 3">
    <name type="scientific">Streptomyces nanshensis</name>
    <dbReference type="NCBI Taxonomy" id="518642"/>
    <lineage>
        <taxon>Bacteria</taxon>
        <taxon>Bacillati</taxon>
        <taxon>Actinomycetota</taxon>
        <taxon>Actinomycetes</taxon>
        <taxon>Kitasatosporales</taxon>
        <taxon>Streptomycetaceae</taxon>
        <taxon>Streptomyces</taxon>
    </lineage>
</organism>
<comment type="caution">
    <text evidence="2">The sequence shown here is derived from an EMBL/GenBank/DDBJ whole genome shotgun (WGS) entry which is preliminary data.</text>
</comment>